<proteinExistence type="predicted"/>
<name>A0ACB6RWV1_9PLEO</name>
<protein>
    <submittedName>
        <fullName evidence="1">Uncharacterized protein</fullName>
    </submittedName>
</protein>
<sequence length="729" mass="81997">MSGYYPPGNNVPFQYYNTDPNAVPASNTRNGAPLPRMIDPSYNGALGIPENPFQPGIAGPFVQYTEPHMQSKYGETYEDISGPLGSAQGGNARVRRRALPGEQVKHRRTRSGCFTCRQRRVKCDEAHPMCDRCRKGGRECIYPDKESSQKPIRSGSKSEKSSAEGTSSPEDHEGEGADHLPIIHDDNEEEDDDMEASYMGKSQDLRDSSNTPASTLDQSTSPSTEASSTVPPAVRQSLSRRSSAQATKNVAATRNPSHVPKDVQFYLNYFKEHMTHHHYSLKRDSHNFLNGDFLTYAMKYEPLKYAVVGYAAYFHTISQPDGRMSTFLQFYNESVSRLRLSITKNKKQGLATFLTILQLASIEEMLGDWVNLMGHQKAAFDMLTRLYTPKTITQSDFLLKVLLWYTRFDLFVGLQSGGEAVLSRDWYEAVHECYVTKVRDNPEDMGYKYEERFAYSRIVAKDSSDLFSRMGKGLLSPQEFMEQLPVVKNKVEGLAKSIGPEFQDPTHKVKSIPGQPGPDDIVNAFEPNIIYGDDLWTTNFLMLDFWSINFMYDISTSMAFKKPFEPELTALAYKAAQIFEAMCAYPKAPHGAIIEAQVSFAISTLFLPKDPKTMQWCRRTFAKVESLGYIYPDAMRNRMLEAWGLEPSDWWLPNDEGCPPIIRSIKDFIRERSTAPKDQVSEDLKEMRGIFSSLNMSDSPGSDNMTITSSDSATGAMGVAGQFTASPEW</sequence>
<reference evidence="1" key="1">
    <citation type="journal article" date="2020" name="Stud. Mycol.">
        <title>101 Dothideomycetes genomes: a test case for predicting lifestyles and emergence of pathogens.</title>
        <authorList>
            <person name="Haridas S."/>
            <person name="Albert R."/>
            <person name="Binder M."/>
            <person name="Bloem J."/>
            <person name="Labutti K."/>
            <person name="Salamov A."/>
            <person name="Andreopoulos B."/>
            <person name="Baker S."/>
            <person name="Barry K."/>
            <person name="Bills G."/>
            <person name="Bluhm B."/>
            <person name="Cannon C."/>
            <person name="Castanera R."/>
            <person name="Culley D."/>
            <person name="Daum C."/>
            <person name="Ezra D."/>
            <person name="Gonzalez J."/>
            <person name="Henrissat B."/>
            <person name="Kuo A."/>
            <person name="Liang C."/>
            <person name="Lipzen A."/>
            <person name="Lutzoni F."/>
            <person name="Magnuson J."/>
            <person name="Mondo S."/>
            <person name="Nolan M."/>
            <person name="Ohm R."/>
            <person name="Pangilinan J."/>
            <person name="Park H.-J."/>
            <person name="Ramirez L."/>
            <person name="Alfaro M."/>
            <person name="Sun H."/>
            <person name="Tritt A."/>
            <person name="Yoshinaga Y."/>
            <person name="Zwiers L.-H."/>
            <person name="Turgeon B."/>
            <person name="Goodwin S."/>
            <person name="Spatafora J."/>
            <person name="Crous P."/>
            <person name="Grigoriev I."/>
        </authorList>
    </citation>
    <scope>NUCLEOTIDE SEQUENCE</scope>
    <source>
        <strain evidence="1">CBS 525.71</strain>
    </source>
</reference>
<gene>
    <name evidence="1" type="ORF">BU25DRAFT_432227</name>
</gene>
<evidence type="ECO:0000313" key="2">
    <source>
        <dbReference type="Proteomes" id="UP000799754"/>
    </source>
</evidence>
<dbReference type="EMBL" id="MU006721">
    <property type="protein sequence ID" value="KAF2626445.1"/>
    <property type="molecule type" value="Genomic_DNA"/>
</dbReference>
<dbReference type="Proteomes" id="UP000799754">
    <property type="component" value="Unassembled WGS sequence"/>
</dbReference>
<accession>A0ACB6RWV1</accession>
<comment type="caution">
    <text evidence="1">The sequence shown here is derived from an EMBL/GenBank/DDBJ whole genome shotgun (WGS) entry which is preliminary data.</text>
</comment>
<keyword evidence="2" id="KW-1185">Reference proteome</keyword>
<organism evidence="1 2">
    <name type="scientific">Macroventuria anomochaeta</name>
    <dbReference type="NCBI Taxonomy" id="301207"/>
    <lineage>
        <taxon>Eukaryota</taxon>
        <taxon>Fungi</taxon>
        <taxon>Dikarya</taxon>
        <taxon>Ascomycota</taxon>
        <taxon>Pezizomycotina</taxon>
        <taxon>Dothideomycetes</taxon>
        <taxon>Pleosporomycetidae</taxon>
        <taxon>Pleosporales</taxon>
        <taxon>Pleosporineae</taxon>
        <taxon>Didymellaceae</taxon>
        <taxon>Macroventuria</taxon>
    </lineage>
</organism>
<evidence type="ECO:0000313" key="1">
    <source>
        <dbReference type="EMBL" id="KAF2626445.1"/>
    </source>
</evidence>